<dbReference type="EMBL" id="CP022433">
    <property type="protein sequence ID" value="ASN26605.1"/>
    <property type="molecule type" value="Genomic_DNA"/>
</dbReference>
<name>A0A221P498_9ACTN</name>
<dbReference type="Proteomes" id="UP000031501">
    <property type="component" value="Chromosome"/>
</dbReference>
<accession>A0A221P498</accession>
<reference evidence="1 2" key="1">
    <citation type="submission" date="2017-07" db="EMBL/GenBank/DDBJ databases">
        <title>Genome sequence of Streptomyces pluripotens MUSC 137T.</title>
        <authorList>
            <person name="Ser H.-L."/>
            <person name="Lee L.-H."/>
        </authorList>
    </citation>
    <scope>NUCLEOTIDE SEQUENCE [LARGE SCALE GENOMIC DNA]</scope>
    <source>
        <strain evidence="1 2">MUSC 137</strain>
    </source>
</reference>
<evidence type="ECO:0000313" key="1">
    <source>
        <dbReference type="EMBL" id="ASN26605.1"/>
    </source>
</evidence>
<protein>
    <recommendedName>
        <fullName evidence="3">Resolvase/invertase-type recombinase catalytic domain-containing protein</fullName>
    </recommendedName>
</protein>
<evidence type="ECO:0000313" key="2">
    <source>
        <dbReference type="Proteomes" id="UP000031501"/>
    </source>
</evidence>
<keyword evidence="2" id="KW-1185">Reference proteome</keyword>
<dbReference type="KEGG" id="splu:LK06_023080"/>
<sequence>MPDRPWSMQSIPDGTAVPVSVPVAWLGRTSTEDAQDPTLSLPRQLRNARAALPPGWVIVAHFYDVESGRKELDKRGRSLAHRQFHISIPRDGGISDLLEEAQRPQGPGVCPDRPGLGRLIMLAGPGSR</sequence>
<proteinExistence type="predicted"/>
<dbReference type="STRING" id="1355015.LK06_023080"/>
<evidence type="ECO:0008006" key="3">
    <source>
        <dbReference type="Google" id="ProtNLM"/>
    </source>
</evidence>
<gene>
    <name evidence="1" type="ORF">LK07_24245</name>
</gene>
<organism evidence="1 2">
    <name type="scientific">Streptomyces pluripotens</name>
    <dbReference type="NCBI Taxonomy" id="1355015"/>
    <lineage>
        <taxon>Bacteria</taxon>
        <taxon>Bacillati</taxon>
        <taxon>Actinomycetota</taxon>
        <taxon>Actinomycetes</taxon>
        <taxon>Kitasatosporales</taxon>
        <taxon>Streptomycetaceae</taxon>
        <taxon>Streptomyces</taxon>
    </lineage>
</organism>
<dbReference type="AlphaFoldDB" id="A0A221P498"/>